<sequence>MQNIGQLDQRYLDLLLEQDPEDVDLDFEVAKIDEYMCKFSALKRKVETQVNLSVAVMHKNTQSTSSCCTQSCSKLQLKYPQIEFRKFGDDIRDWLSFWGQFRRIHED</sequence>
<dbReference type="AlphaFoldDB" id="A0AA38M9V2"/>
<organism evidence="1 2">
    <name type="scientific">Zophobas morio</name>
    <dbReference type="NCBI Taxonomy" id="2755281"/>
    <lineage>
        <taxon>Eukaryota</taxon>
        <taxon>Metazoa</taxon>
        <taxon>Ecdysozoa</taxon>
        <taxon>Arthropoda</taxon>
        <taxon>Hexapoda</taxon>
        <taxon>Insecta</taxon>
        <taxon>Pterygota</taxon>
        <taxon>Neoptera</taxon>
        <taxon>Endopterygota</taxon>
        <taxon>Coleoptera</taxon>
        <taxon>Polyphaga</taxon>
        <taxon>Cucujiformia</taxon>
        <taxon>Tenebrionidae</taxon>
        <taxon>Zophobas</taxon>
    </lineage>
</organism>
<comment type="caution">
    <text evidence="1">The sequence shown here is derived from an EMBL/GenBank/DDBJ whole genome shotgun (WGS) entry which is preliminary data.</text>
</comment>
<dbReference type="EMBL" id="JALNTZ010000006">
    <property type="protein sequence ID" value="KAJ3648052.1"/>
    <property type="molecule type" value="Genomic_DNA"/>
</dbReference>
<keyword evidence="2" id="KW-1185">Reference proteome</keyword>
<dbReference type="Proteomes" id="UP001168821">
    <property type="component" value="Unassembled WGS sequence"/>
</dbReference>
<accession>A0AA38M9V2</accession>
<protein>
    <submittedName>
        <fullName evidence="1">Uncharacterized protein</fullName>
    </submittedName>
</protein>
<gene>
    <name evidence="1" type="ORF">Zmor_019888</name>
</gene>
<reference evidence="1" key="1">
    <citation type="journal article" date="2023" name="G3 (Bethesda)">
        <title>Whole genome assemblies of Zophobas morio and Tenebrio molitor.</title>
        <authorList>
            <person name="Kaur S."/>
            <person name="Stinson S.A."/>
            <person name="diCenzo G.C."/>
        </authorList>
    </citation>
    <scope>NUCLEOTIDE SEQUENCE</scope>
    <source>
        <strain evidence="1">QUZm001</strain>
    </source>
</reference>
<proteinExistence type="predicted"/>
<name>A0AA38M9V2_9CUCU</name>
<evidence type="ECO:0000313" key="2">
    <source>
        <dbReference type="Proteomes" id="UP001168821"/>
    </source>
</evidence>
<evidence type="ECO:0000313" key="1">
    <source>
        <dbReference type="EMBL" id="KAJ3648052.1"/>
    </source>
</evidence>